<dbReference type="PANTHER" id="PTHR31212">
    <property type="entry name" value="ALPHA-KETOGLUTARATE-DEPENDENT DIOXYGENASE ALKB HOMOLOG 3"/>
    <property type="match status" value="1"/>
</dbReference>
<evidence type="ECO:0000313" key="1">
    <source>
        <dbReference type="EMBL" id="PSB57090.1"/>
    </source>
</evidence>
<accession>A0A2T1GHD9</accession>
<dbReference type="OrthoDB" id="1164779at2"/>
<keyword evidence="2" id="KW-1185">Reference proteome</keyword>
<comment type="caution">
    <text evidence="1">The sequence shown here is derived from an EMBL/GenBank/DDBJ whole genome shotgun (WGS) entry which is preliminary data.</text>
</comment>
<sequence>MRSYTLQSDGNPFEELLASVRFENVGKGRQGAVLTKIDETGSIPIVRTTTRYSIPAQRFQSVHDRLARQIQTIASLAVGFNNALIENYTNAYTTMGSHSDQALDLAEDSSIAIFSCYKYPDLANPPRKLLVELKESSDDSPKGTLRDRIEIPLTHNSVVVFSVDTNRWLKHKIVLDKSVQMPENQWLGITFRTSKTFVRFRDEYPYFSDDTRLTLANDEQRQEFYHLRHRENNETDFIYPQITYTIGESDMMPP</sequence>
<dbReference type="PANTHER" id="PTHR31212:SF5">
    <property type="entry name" value="ISOCHORISMATASE FAMILY PROTEIN FAMILY (AFU_ORTHOLOGUE AFUA_3G14500)"/>
    <property type="match status" value="1"/>
</dbReference>
<dbReference type="InterPro" id="IPR032854">
    <property type="entry name" value="ALKBH3"/>
</dbReference>
<dbReference type="GO" id="GO:0051213">
    <property type="term" value="F:dioxygenase activity"/>
    <property type="evidence" value="ECO:0007669"/>
    <property type="project" value="InterPro"/>
</dbReference>
<dbReference type="GO" id="GO:0006307">
    <property type="term" value="P:DNA alkylation repair"/>
    <property type="evidence" value="ECO:0007669"/>
    <property type="project" value="InterPro"/>
</dbReference>
<name>A0A2T1GHD9_9CYAN</name>
<gene>
    <name evidence="1" type="ORF">C7B77_09595</name>
</gene>
<dbReference type="Gene3D" id="2.60.120.590">
    <property type="entry name" value="Alpha-ketoglutarate-dependent dioxygenase AlkB-like"/>
    <property type="match status" value="1"/>
</dbReference>
<dbReference type="AlphaFoldDB" id="A0A2T1GHD9"/>
<dbReference type="EMBL" id="PVWO01000093">
    <property type="protein sequence ID" value="PSB57090.1"/>
    <property type="molecule type" value="Genomic_DNA"/>
</dbReference>
<evidence type="ECO:0008006" key="3">
    <source>
        <dbReference type="Google" id="ProtNLM"/>
    </source>
</evidence>
<dbReference type="Proteomes" id="UP000238937">
    <property type="component" value="Unassembled WGS sequence"/>
</dbReference>
<dbReference type="SUPFAM" id="SSF51197">
    <property type="entry name" value="Clavaminate synthase-like"/>
    <property type="match status" value="1"/>
</dbReference>
<dbReference type="RefSeq" id="WP_106303409.1">
    <property type="nucleotide sequence ID" value="NZ_PVWO01000093.1"/>
</dbReference>
<dbReference type="InterPro" id="IPR037151">
    <property type="entry name" value="AlkB-like_sf"/>
</dbReference>
<protein>
    <recommendedName>
        <fullName evidence="3">Alpha-ketoglutarate-dependent dioxygenase AlkB-like domain-containing protein</fullName>
    </recommendedName>
</protein>
<evidence type="ECO:0000313" key="2">
    <source>
        <dbReference type="Proteomes" id="UP000238937"/>
    </source>
</evidence>
<reference evidence="1 2" key="1">
    <citation type="submission" date="2018-03" db="EMBL/GenBank/DDBJ databases">
        <title>The ancient ancestry and fast evolution of plastids.</title>
        <authorList>
            <person name="Moore K.R."/>
            <person name="Magnabosco C."/>
            <person name="Momper L."/>
            <person name="Gold D.A."/>
            <person name="Bosak T."/>
            <person name="Fournier G.P."/>
        </authorList>
    </citation>
    <scope>NUCLEOTIDE SEQUENCE [LARGE SCALE GENOMIC DNA]</scope>
    <source>
        <strain evidence="1 2">CCALA 037</strain>
    </source>
</reference>
<organism evidence="1 2">
    <name type="scientific">Chamaesiphon polymorphus CCALA 037</name>
    <dbReference type="NCBI Taxonomy" id="2107692"/>
    <lineage>
        <taxon>Bacteria</taxon>
        <taxon>Bacillati</taxon>
        <taxon>Cyanobacteriota</taxon>
        <taxon>Cyanophyceae</taxon>
        <taxon>Gomontiellales</taxon>
        <taxon>Chamaesiphonaceae</taxon>
        <taxon>Chamaesiphon</taxon>
    </lineage>
</organism>
<proteinExistence type="predicted"/>